<evidence type="ECO:0000256" key="3">
    <source>
        <dbReference type="ARBA" id="ARBA00023136"/>
    </source>
</evidence>
<feature type="transmembrane region" description="Helical" evidence="4">
    <location>
        <begin position="55"/>
        <end position="77"/>
    </location>
</feature>
<evidence type="ECO:0000256" key="2">
    <source>
        <dbReference type="ARBA" id="ARBA00022989"/>
    </source>
</evidence>
<protein>
    <submittedName>
        <fullName evidence="6">MFS transporter</fullName>
    </submittedName>
</protein>
<accession>A0ABT0YI83</accession>
<feature type="transmembrane region" description="Helical" evidence="4">
    <location>
        <begin position="140"/>
        <end position="161"/>
    </location>
</feature>
<evidence type="ECO:0000259" key="5">
    <source>
        <dbReference type="PROSITE" id="PS50850"/>
    </source>
</evidence>
<feature type="transmembrane region" description="Helical" evidence="4">
    <location>
        <begin position="305"/>
        <end position="321"/>
    </location>
</feature>
<reference evidence="6" key="1">
    <citation type="submission" date="2022-05" db="EMBL/GenBank/DDBJ databases">
        <title>Schlegelella sp. nov., isolated from mangrove soil.</title>
        <authorList>
            <person name="Liu Y."/>
            <person name="Ge X."/>
            <person name="Liu W."/>
        </authorList>
    </citation>
    <scope>NUCLEOTIDE SEQUENCE</scope>
    <source>
        <strain evidence="6">S2-27</strain>
    </source>
</reference>
<feature type="transmembrane region" description="Helical" evidence="4">
    <location>
        <begin position="84"/>
        <end position="102"/>
    </location>
</feature>
<dbReference type="EMBL" id="JAMKFE010000002">
    <property type="protein sequence ID" value="MCM5678432.1"/>
    <property type="molecule type" value="Genomic_DNA"/>
</dbReference>
<dbReference type="InterPro" id="IPR036259">
    <property type="entry name" value="MFS_trans_sf"/>
</dbReference>
<feature type="transmembrane region" description="Helical" evidence="4">
    <location>
        <begin position="280"/>
        <end position="299"/>
    </location>
</feature>
<dbReference type="PANTHER" id="PTHR23521:SF3">
    <property type="entry name" value="MFS TRANSPORTER"/>
    <property type="match status" value="1"/>
</dbReference>
<dbReference type="PANTHER" id="PTHR23521">
    <property type="entry name" value="TRANSPORTER MFS SUPERFAMILY"/>
    <property type="match status" value="1"/>
</dbReference>
<feature type="transmembrane region" description="Helical" evidence="4">
    <location>
        <begin position="108"/>
        <end position="128"/>
    </location>
</feature>
<feature type="domain" description="Major facilitator superfamily (MFS) profile" evidence="5">
    <location>
        <begin position="17"/>
        <end position="395"/>
    </location>
</feature>
<evidence type="ECO:0000313" key="7">
    <source>
        <dbReference type="Proteomes" id="UP001165541"/>
    </source>
</evidence>
<dbReference type="InterPro" id="IPR020846">
    <property type="entry name" value="MFS_dom"/>
</dbReference>
<feature type="transmembrane region" description="Helical" evidence="4">
    <location>
        <begin position="342"/>
        <end position="366"/>
    </location>
</feature>
<dbReference type="Proteomes" id="UP001165541">
    <property type="component" value="Unassembled WGS sequence"/>
</dbReference>
<sequence>MKPSSTTAGAQVAPARVLPVIVLSQFAGTSLWFAVNAVMPDLQRAWALDAAAVGWLTSAVQGGFIAGTLVFALLSVADRWPARYVFLACALLGALCNAWGAWGSDEFGALVMLRFLTGFFLAGIYPVGMKVAASWYPQGLGAALGWLVGALVLGTAAPHLLRALGTEWPWQAAMGAVSLLAVAGGAAMALLVPEGPHLPRASGLQWRALSSIWRDERVRASAFGYFGHMWELYTFWVLVPAIVATRLAGAGVSLASFGVIAIGMLGCVGGGWLARRAGSARVAAVQLAVSGACCLLAPMMLDAPAALFAVWLAVWGITVVGDSPQFSTLTAQNAPREGVGSVLTLVNCAGFAVSIGSIVAFSALAARFPLGAVLPWLAVGPALGLLMLRPLLSRG</sequence>
<dbReference type="PROSITE" id="PS50850">
    <property type="entry name" value="MFS"/>
    <property type="match status" value="1"/>
</dbReference>
<feature type="transmembrane region" description="Helical" evidence="4">
    <location>
        <begin position="222"/>
        <end position="244"/>
    </location>
</feature>
<dbReference type="Pfam" id="PF07690">
    <property type="entry name" value="MFS_1"/>
    <property type="match status" value="1"/>
</dbReference>
<keyword evidence="7" id="KW-1185">Reference proteome</keyword>
<keyword evidence="3 4" id="KW-0472">Membrane</keyword>
<evidence type="ECO:0000313" key="6">
    <source>
        <dbReference type="EMBL" id="MCM5678432.1"/>
    </source>
</evidence>
<dbReference type="Gene3D" id="1.20.1250.20">
    <property type="entry name" value="MFS general substrate transporter like domains"/>
    <property type="match status" value="1"/>
</dbReference>
<evidence type="ECO:0000256" key="4">
    <source>
        <dbReference type="SAM" id="Phobius"/>
    </source>
</evidence>
<feature type="transmembrane region" description="Helical" evidence="4">
    <location>
        <begin position="372"/>
        <end position="392"/>
    </location>
</feature>
<feature type="transmembrane region" description="Helical" evidence="4">
    <location>
        <begin position="173"/>
        <end position="192"/>
    </location>
</feature>
<dbReference type="InterPro" id="IPR011701">
    <property type="entry name" value="MFS"/>
</dbReference>
<name>A0ABT0YI83_9BURK</name>
<comment type="caution">
    <text evidence="6">The sequence shown here is derived from an EMBL/GenBank/DDBJ whole genome shotgun (WGS) entry which is preliminary data.</text>
</comment>
<dbReference type="RefSeq" id="WP_251776585.1">
    <property type="nucleotide sequence ID" value="NZ_JAMKFE010000002.1"/>
</dbReference>
<proteinExistence type="predicted"/>
<gene>
    <name evidence="6" type="ORF">M8A51_02680</name>
</gene>
<evidence type="ECO:0000256" key="1">
    <source>
        <dbReference type="ARBA" id="ARBA00022692"/>
    </source>
</evidence>
<keyword evidence="2 4" id="KW-1133">Transmembrane helix</keyword>
<keyword evidence="1 4" id="KW-0812">Transmembrane</keyword>
<feature type="transmembrane region" description="Helical" evidence="4">
    <location>
        <begin position="12"/>
        <end position="35"/>
    </location>
</feature>
<dbReference type="SUPFAM" id="SSF103473">
    <property type="entry name" value="MFS general substrate transporter"/>
    <property type="match status" value="1"/>
</dbReference>
<organism evidence="6 7">
    <name type="scientific">Caldimonas mangrovi</name>
    <dbReference type="NCBI Taxonomy" id="2944811"/>
    <lineage>
        <taxon>Bacteria</taxon>
        <taxon>Pseudomonadati</taxon>
        <taxon>Pseudomonadota</taxon>
        <taxon>Betaproteobacteria</taxon>
        <taxon>Burkholderiales</taxon>
        <taxon>Sphaerotilaceae</taxon>
        <taxon>Caldimonas</taxon>
    </lineage>
</organism>
<feature type="transmembrane region" description="Helical" evidence="4">
    <location>
        <begin position="250"/>
        <end position="273"/>
    </location>
</feature>